<evidence type="ECO:0000256" key="1">
    <source>
        <dbReference type="SAM" id="Phobius"/>
    </source>
</evidence>
<dbReference type="Pfam" id="PF13463">
    <property type="entry name" value="HTH_27"/>
    <property type="match status" value="1"/>
</dbReference>
<sequence>MVTINESNRDLRYSVKDVENIRGENSYKLNLTSLENKFIHITENGEKSSGLGTENRETTLPASAYEMAIQTESPVLVVRETKGEKNTLFGSWPFSISIGIAASSILAGLMLSKQELRGNATSKLLEEGLETLTVRDVEIFSEIMKLEEFTIPQIMKRTDTSKVTTWRTVKKLVEEGLVEKTNKKRAPSRGLGGRGKPSQVYRFLGDED</sequence>
<protein>
    <recommendedName>
        <fullName evidence="2">HTH marR-type domain-containing protein</fullName>
    </recommendedName>
</protein>
<dbReference type="InterPro" id="IPR000835">
    <property type="entry name" value="HTH_MarR-typ"/>
</dbReference>
<accession>A0A133VCW7</accession>
<evidence type="ECO:0000259" key="2">
    <source>
        <dbReference type="Pfam" id="PF13463"/>
    </source>
</evidence>
<evidence type="ECO:0000313" key="4">
    <source>
        <dbReference type="Proteomes" id="UP000070549"/>
    </source>
</evidence>
<dbReference type="Gene3D" id="1.10.10.10">
    <property type="entry name" value="Winged helix-like DNA-binding domain superfamily/Winged helix DNA-binding domain"/>
    <property type="match status" value="1"/>
</dbReference>
<reference evidence="3 4" key="1">
    <citation type="journal article" date="2016" name="Sci. Rep.">
        <title>Metabolic traits of an uncultured archaeal lineage -MSBL1- from brine pools of the Red Sea.</title>
        <authorList>
            <person name="Mwirichia R."/>
            <person name="Alam I."/>
            <person name="Rashid M."/>
            <person name="Vinu M."/>
            <person name="Ba-Alawi W."/>
            <person name="Anthony Kamau A."/>
            <person name="Kamanda Ngugi D."/>
            <person name="Goker M."/>
            <person name="Klenk H.P."/>
            <person name="Bajic V."/>
            <person name="Stingl U."/>
        </authorList>
    </citation>
    <scope>NUCLEOTIDE SEQUENCE [LARGE SCALE GENOMIC DNA]</scope>
    <source>
        <strain evidence="3">SCGC-AAA382A03</strain>
    </source>
</reference>
<dbReference type="EMBL" id="LHYC01000077">
    <property type="protein sequence ID" value="KXB04292.1"/>
    <property type="molecule type" value="Genomic_DNA"/>
</dbReference>
<keyword evidence="1" id="KW-0812">Transmembrane</keyword>
<keyword evidence="1" id="KW-1133">Transmembrane helix</keyword>
<dbReference type="Proteomes" id="UP000070549">
    <property type="component" value="Unassembled WGS sequence"/>
</dbReference>
<dbReference type="SUPFAM" id="SSF46785">
    <property type="entry name" value="Winged helix' DNA-binding domain"/>
    <property type="match status" value="1"/>
</dbReference>
<feature type="domain" description="HTH marR-type" evidence="2">
    <location>
        <begin position="132"/>
        <end position="184"/>
    </location>
</feature>
<dbReference type="GO" id="GO:0003700">
    <property type="term" value="F:DNA-binding transcription factor activity"/>
    <property type="evidence" value="ECO:0007669"/>
    <property type="project" value="InterPro"/>
</dbReference>
<proteinExistence type="predicted"/>
<name>A0A133VCW7_9EURY</name>
<keyword evidence="1" id="KW-0472">Membrane</keyword>
<gene>
    <name evidence="3" type="ORF">AKJ49_02260</name>
</gene>
<comment type="caution">
    <text evidence="3">The sequence shown here is derived from an EMBL/GenBank/DDBJ whole genome shotgun (WGS) entry which is preliminary data.</text>
</comment>
<dbReference type="InterPro" id="IPR036388">
    <property type="entry name" value="WH-like_DNA-bd_sf"/>
</dbReference>
<feature type="transmembrane region" description="Helical" evidence="1">
    <location>
        <begin position="92"/>
        <end position="111"/>
    </location>
</feature>
<dbReference type="AlphaFoldDB" id="A0A133VCW7"/>
<organism evidence="3 4">
    <name type="scientific">candidate division MSBL1 archaeon SCGC-AAA382A03</name>
    <dbReference type="NCBI Taxonomy" id="1698278"/>
    <lineage>
        <taxon>Archaea</taxon>
        <taxon>Methanobacteriati</taxon>
        <taxon>Methanobacteriota</taxon>
        <taxon>candidate division MSBL1</taxon>
    </lineage>
</organism>
<dbReference type="InterPro" id="IPR036390">
    <property type="entry name" value="WH_DNA-bd_sf"/>
</dbReference>
<keyword evidence="4" id="KW-1185">Reference proteome</keyword>
<evidence type="ECO:0000313" key="3">
    <source>
        <dbReference type="EMBL" id="KXB04292.1"/>
    </source>
</evidence>